<feature type="signal peptide" evidence="1">
    <location>
        <begin position="1"/>
        <end position="25"/>
    </location>
</feature>
<evidence type="ECO:0008006" key="4">
    <source>
        <dbReference type="Google" id="ProtNLM"/>
    </source>
</evidence>
<comment type="caution">
    <text evidence="2">The sequence shown here is derived from an EMBL/GenBank/DDBJ whole genome shotgun (WGS) entry which is preliminary data.</text>
</comment>
<dbReference type="InParanoid" id="A0A420WE29"/>
<gene>
    <name evidence="2" type="ORF">DES40_2078</name>
</gene>
<evidence type="ECO:0000256" key="1">
    <source>
        <dbReference type="SAM" id="SignalP"/>
    </source>
</evidence>
<proteinExistence type="predicted"/>
<evidence type="ECO:0000313" key="2">
    <source>
        <dbReference type="EMBL" id="RKQ69279.1"/>
    </source>
</evidence>
<organism evidence="2 3">
    <name type="scientific">Litorimonas taeanensis</name>
    <dbReference type="NCBI Taxonomy" id="568099"/>
    <lineage>
        <taxon>Bacteria</taxon>
        <taxon>Pseudomonadati</taxon>
        <taxon>Pseudomonadota</taxon>
        <taxon>Alphaproteobacteria</taxon>
        <taxon>Maricaulales</taxon>
        <taxon>Robiginitomaculaceae</taxon>
    </lineage>
</organism>
<keyword evidence="3" id="KW-1185">Reference proteome</keyword>
<dbReference type="AlphaFoldDB" id="A0A420WE29"/>
<dbReference type="EMBL" id="RBII01000002">
    <property type="protein sequence ID" value="RKQ69279.1"/>
    <property type="molecule type" value="Genomic_DNA"/>
</dbReference>
<dbReference type="RefSeq" id="WP_121101696.1">
    <property type="nucleotide sequence ID" value="NZ_RBII01000002.1"/>
</dbReference>
<dbReference type="SUPFAM" id="SSF56935">
    <property type="entry name" value="Porins"/>
    <property type="match status" value="1"/>
</dbReference>
<reference evidence="2 3" key="1">
    <citation type="submission" date="2018-10" db="EMBL/GenBank/DDBJ databases">
        <title>Genomic Encyclopedia of Type Strains, Phase IV (KMG-IV): sequencing the most valuable type-strain genomes for metagenomic binning, comparative biology and taxonomic classification.</title>
        <authorList>
            <person name="Goeker M."/>
        </authorList>
    </citation>
    <scope>NUCLEOTIDE SEQUENCE [LARGE SCALE GENOMIC DNA]</scope>
    <source>
        <strain evidence="2 3">DSM 22008</strain>
    </source>
</reference>
<accession>A0A420WE29</accession>
<dbReference type="Proteomes" id="UP000282211">
    <property type="component" value="Unassembled WGS sequence"/>
</dbReference>
<dbReference type="OrthoDB" id="7622322at2"/>
<feature type="chain" id="PRO_5019410022" description="Outer membrane receptor protein involved in Fe transport" evidence="1">
    <location>
        <begin position="26"/>
        <end position="703"/>
    </location>
</feature>
<sequence>MRNSSWLAGCNLALILSCYPNIVKAQTAPESNEVNVAAQSSISTQDAKESYTPQYFETFAPATAYDMVIRIPGFTLAGANFGRGLGQGGANVLINGERLTGKTDVGEQLSRIAAKNVVEIDIVDGASLNIPGLSGQVANITTKSTGISGTFEWTPEFRPRLEPNYLRGNVSLSGETGNLTYTLGLRNNAFRQGNYGLETLVDSNGTLFETRDEIGRDYGENPGATVDLTWKPQANHIANLNFEINQFTYDGRESSRRDAITPRGRDLVTYFKNSEDEWNMSIGGDYEFPLSIGSMDGKLKTIGYYRFESSPTVSQFEAFENDMRVFGDRFERQADEAETILRSEYSWSPKTGRDWQIGLEGAFNYLDIEAALSELEDGVYVARNLTGASDRVEEKRAEATLTHSRKLSDTLDVQASLGAEYSEISQSGNDGVVRNFIRPKGFISASYKAGANKLWRAKIERQVGQLNFFDFIASTDLNNKETRDSNSALKPSQTWRAEIAYERSFGTGNQWNTTLDGTIISDLVDRIPIGDSGNAIGNIDSPAYTYSLHSDITLKGENWDMKGVELNAGFGLHFSHVDDPVEGFDRRLSGDSLWHWNANIRHDIPKTDWAYGVNVSQERNARQYRVSTTQKYTFKGPFVSTFIEHKDVFGMRLNLQLSNLLKSSDDFEREIYTDRRDIGVLNFTESRKREFGMLLRANLSGTF</sequence>
<dbReference type="PROSITE" id="PS51257">
    <property type="entry name" value="PROKAR_LIPOPROTEIN"/>
    <property type="match status" value="1"/>
</dbReference>
<evidence type="ECO:0000313" key="3">
    <source>
        <dbReference type="Proteomes" id="UP000282211"/>
    </source>
</evidence>
<protein>
    <recommendedName>
        <fullName evidence="4">Outer membrane receptor protein involved in Fe transport</fullName>
    </recommendedName>
</protein>
<keyword evidence="1" id="KW-0732">Signal</keyword>
<name>A0A420WE29_9PROT</name>